<gene>
    <name evidence="1" type="ORF">QYM36_012098</name>
</gene>
<reference evidence="1" key="1">
    <citation type="submission" date="2023-07" db="EMBL/GenBank/DDBJ databases">
        <title>Chromosome-level genome assembly of Artemia franciscana.</title>
        <authorList>
            <person name="Jo E."/>
        </authorList>
    </citation>
    <scope>NUCLEOTIDE SEQUENCE</scope>
    <source>
        <tissue evidence="1">Whole body</tissue>
    </source>
</reference>
<keyword evidence="2" id="KW-1185">Reference proteome</keyword>
<organism evidence="1 2">
    <name type="scientific">Artemia franciscana</name>
    <name type="common">Brine shrimp</name>
    <name type="synonym">Artemia sanfranciscana</name>
    <dbReference type="NCBI Taxonomy" id="6661"/>
    <lineage>
        <taxon>Eukaryota</taxon>
        <taxon>Metazoa</taxon>
        <taxon>Ecdysozoa</taxon>
        <taxon>Arthropoda</taxon>
        <taxon>Crustacea</taxon>
        <taxon>Branchiopoda</taxon>
        <taxon>Anostraca</taxon>
        <taxon>Artemiidae</taxon>
        <taxon>Artemia</taxon>
    </lineage>
</organism>
<name>A0AA88L2Z0_ARTSF</name>
<dbReference type="AlphaFoldDB" id="A0AA88L2Z0"/>
<evidence type="ECO:0000313" key="2">
    <source>
        <dbReference type="Proteomes" id="UP001187531"/>
    </source>
</evidence>
<accession>A0AA88L2Z0</accession>
<sequence>MSTNQITRLNASEELGSDLSDLGEDGDWFQQEDGVLASCTIRSNRKRLPILVPDRTLARESFNVKHCGLIGVYKLMDSRDIVFASNYHGTEAVSVRRKNYDASTSISIAPQLVKYYNLMGVVDLSN</sequence>
<evidence type="ECO:0000313" key="1">
    <source>
        <dbReference type="EMBL" id="KAK2710801.1"/>
    </source>
</evidence>
<protein>
    <submittedName>
        <fullName evidence="1">Uncharacterized protein</fullName>
    </submittedName>
</protein>
<proteinExistence type="predicted"/>
<dbReference type="Proteomes" id="UP001187531">
    <property type="component" value="Unassembled WGS sequence"/>
</dbReference>
<dbReference type="EMBL" id="JAVRJZ010000016">
    <property type="protein sequence ID" value="KAK2710801.1"/>
    <property type="molecule type" value="Genomic_DNA"/>
</dbReference>
<comment type="caution">
    <text evidence="1">The sequence shown here is derived from an EMBL/GenBank/DDBJ whole genome shotgun (WGS) entry which is preliminary data.</text>
</comment>